<evidence type="ECO:0000259" key="3">
    <source>
        <dbReference type="Pfam" id="PF12849"/>
    </source>
</evidence>
<dbReference type="PANTHER" id="PTHR30570:SF1">
    <property type="entry name" value="PHOSPHATE-BINDING PROTEIN PSTS"/>
    <property type="match status" value="1"/>
</dbReference>
<keyword evidence="5" id="KW-1185">Reference proteome</keyword>
<dbReference type="AlphaFoldDB" id="A0A931I720"/>
<sequence length="498" mass="53130">MGDIPVDTILALVGIAIPIAAFLWEFVFVGRHRLGYRVQMDTPVTGEVEAVFPGVLSQLRANDAELRDLSIVLVRIENSGTSTIDESDYLVPVPGVGLHLRFPQRRVVGMAVTELSDQDLVDRLGPLSGISVRQDTGGRIGVIDLPKVPLNRGDHYKVLAILQRSEGSGEYPDPELVGAIRRGHVTETKSRTGVSRVIFALIAFLVAVIVVQFVVAAVEPSPNPLDCASGKLTVVGSSAFESVLEKAAEQYSERCAGARITSEFSSTEAGLDRVTAAGPNPELLTISDGPMGKAYPTLVPRPLALSLFAVIVNKDLGVADLSPAQISGLFRGEITNWSQVGGPNLPVVLVNRRPGSGTRNIFESRLMPGGQPVREHQSCIAIRNTRQTYCEADATKEMHKAVADLPGAIGYSEYAAAVGAEVRIVTIGGVAASRERAIAEEYPLWGVEYAYSNGDLPAGSLGASFLHYLTDNVGAEVLRAFGNEPCGSTLLPPDRCLK</sequence>
<reference evidence="4" key="1">
    <citation type="submission" date="2020-11" db="EMBL/GenBank/DDBJ databases">
        <title>Nocardia NEAU-351.nov., a novel actinomycete isolated from the cow dung.</title>
        <authorList>
            <person name="Zhang X."/>
        </authorList>
    </citation>
    <scope>NUCLEOTIDE SEQUENCE</scope>
    <source>
        <strain evidence="4">NEAU-351</strain>
    </source>
</reference>
<accession>A0A931I720</accession>
<feature type="transmembrane region" description="Helical" evidence="2">
    <location>
        <begin position="6"/>
        <end position="30"/>
    </location>
</feature>
<dbReference type="PANTHER" id="PTHR30570">
    <property type="entry name" value="PERIPLASMIC PHOSPHATE BINDING COMPONENT OF PHOSPHATE ABC TRANSPORTER"/>
    <property type="match status" value="1"/>
</dbReference>
<evidence type="ECO:0000313" key="5">
    <source>
        <dbReference type="Proteomes" id="UP000655751"/>
    </source>
</evidence>
<protein>
    <submittedName>
        <fullName evidence="4">Substrate-binding domain-containing protein</fullName>
    </submittedName>
</protein>
<evidence type="ECO:0000256" key="1">
    <source>
        <dbReference type="ARBA" id="ARBA00022729"/>
    </source>
</evidence>
<dbReference type="Gene3D" id="3.40.190.10">
    <property type="entry name" value="Periplasmic binding protein-like II"/>
    <property type="match status" value="2"/>
</dbReference>
<dbReference type="EMBL" id="JADMLG010000001">
    <property type="protein sequence ID" value="MBH0775421.1"/>
    <property type="molecule type" value="Genomic_DNA"/>
</dbReference>
<dbReference type="InterPro" id="IPR024370">
    <property type="entry name" value="PBP_domain"/>
</dbReference>
<keyword evidence="1" id="KW-0732">Signal</keyword>
<evidence type="ECO:0000256" key="2">
    <source>
        <dbReference type="SAM" id="Phobius"/>
    </source>
</evidence>
<dbReference type="SUPFAM" id="SSF53850">
    <property type="entry name" value="Periplasmic binding protein-like II"/>
    <property type="match status" value="1"/>
</dbReference>
<keyword evidence="2" id="KW-1133">Transmembrane helix</keyword>
<organism evidence="4 5">
    <name type="scientific">Nocardia bovistercoris</name>
    <dbReference type="NCBI Taxonomy" id="2785916"/>
    <lineage>
        <taxon>Bacteria</taxon>
        <taxon>Bacillati</taxon>
        <taxon>Actinomycetota</taxon>
        <taxon>Actinomycetes</taxon>
        <taxon>Mycobacteriales</taxon>
        <taxon>Nocardiaceae</taxon>
        <taxon>Nocardia</taxon>
    </lineage>
</organism>
<dbReference type="RefSeq" id="WP_196147675.1">
    <property type="nucleotide sequence ID" value="NZ_JADMLG010000001.1"/>
</dbReference>
<dbReference type="Pfam" id="PF12849">
    <property type="entry name" value="PBP_like_2"/>
    <property type="match status" value="1"/>
</dbReference>
<name>A0A931I720_9NOCA</name>
<proteinExistence type="predicted"/>
<dbReference type="Proteomes" id="UP000655751">
    <property type="component" value="Unassembled WGS sequence"/>
</dbReference>
<dbReference type="InterPro" id="IPR050811">
    <property type="entry name" value="Phosphate_ABC_transporter"/>
</dbReference>
<evidence type="ECO:0000313" key="4">
    <source>
        <dbReference type="EMBL" id="MBH0775421.1"/>
    </source>
</evidence>
<feature type="transmembrane region" description="Helical" evidence="2">
    <location>
        <begin position="197"/>
        <end position="218"/>
    </location>
</feature>
<gene>
    <name evidence="4" type="ORF">IT779_03855</name>
</gene>
<keyword evidence="2" id="KW-0472">Membrane</keyword>
<feature type="domain" description="PBP" evidence="3">
    <location>
        <begin position="226"/>
        <end position="471"/>
    </location>
</feature>
<keyword evidence="2" id="KW-0812">Transmembrane</keyword>
<comment type="caution">
    <text evidence="4">The sequence shown here is derived from an EMBL/GenBank/DDBJ whole genome shotgun (WGS) entry which is preliminary data.</text>
</comment>